<evidence type="ECO:0000313" key="1">
    <source>
        <dbReference type="EMBL" id="CAL1608745.1"/>
    </source>
</evidence>
<name>A0AAV2M5V5_KNICA</name>
<keyword evidence="2" id="KW-1185">Reference proteome</keyword>
<dbReference type="Proteomes" id="UP001497482">
    <property type="component" value="Chromosome 6"/>
</dbReference>
<accession>A0AAV2M5V5</accession>
<protein>
    <submittedName>
        <fullName evidence="1">Uncharacterized protein</fullName>
    </submittedName>
</protein>
<evidence type="ECO:0000313" key="2">
    <source>
        <dbReference type="Proteomes" id="UP001497482"/>
    </source>
</evidence>
<dbReference type="Gene3D" id="3.40.50.2300">
    <property type="match status" value="1"/>
</dbReference>
<dbReference type="EMBL" id="OZ035828">
    <property type="protein sequence ID" value="CAL1608745.1"/>
    <property type="molecule type" value="Genomic_DNA"/>
</dbReference>
<dbReference type="InterPro" id="IPR028082">
    <property type="entry name" value="Peripla_BP_I"/>
</dbReference>
<organism evidence="1 2">
    <name type="scientific">Knipowitschia caucasica</name>
    <name type="common">Caucasian dwarf goby</name>
    <name type="synonym">Pomatoschistus caucasicus</name>
    <dbReference type="NCBI Taxonomy" id="637954"/>
    <lineage>
        <taxon>Eukaryota</taxon>
        <taxon>Metazoa</taxon>
        <taxon>Chordata</taxon>
        <taxon>Craniata</taxon>
        <taxon>Vertebrata</taxon>
        <taxon>Euteleostomi</taxon>
        <taxon>Actinopterygii</taxon>
        <taxon>Neopterygii</taxon>
        <taxon>Teleostei</taxon>
        <taxon>Neoteleostei</taxon>
        <taxon>Acanthomorphata</taxon>
        <taxon>Gobiaria</taxon>
        <taxon>Gobiiformes</taxon>
        <taxon>Gobioidei</taxon>
        <taxon>Gobiidae</taxon>
        <taxon>Gobiinae</taxon>
        <taxon>Knipowitschia</taxon>
    </lineage>
</organism>
<proteinExistence type="predicted"/>
<sequence length="166" mass="19260">MRNVLVLTMPNQRNYNISTDPENKMNDYMAAYHDAVLFIGEVVRKIVKDRQLERRVDPFIAASLFRNTSFNGTAGTYRLDPQGDRDVTFYIIYTTLENKYKTLFTFDTATFEIVEMDSDPSFVWSKRLPNGTPDQGQVNFLPPIPTSTSDFHLQMEIYPLTFKHNV</sequence>
<gene>
    <name evidence="1" type="ORF">KC01_LOCUS35617</name>
</gene>
<dbReference type="AlphaFoldDB" id="A0AAV2M5V5"/>
<dbReference type="SUPFAM" id="SSF53822">
    <property type="entry name" value="Periplasmic binding protein-like I"/>
    <property type="match status" value="1"/>
</dbReference>
<reference evidence="1 2" key="1">
    <citation type="submission" date="2024-04" db="EMBL/GenBank/DDBJ databases">
        <authorList>
            <person name="Waldvogel A.-M."/>
            <person name="Schoenle A."/>
        </authorList>
    </citation>
    <scope>NUCLEOTIDE SEQUENCE [LARGE SCALE GENOMIC DNA]</scope>
</reference>